<protein>
    <submittedName>
        <fullName evidence="2">Uncharacterized protein</fullName>
    </submittedName>
</protein>
<dbReference type="RefSeq" id="WP_016473609.1">
    <property type="nucleotide sequence ID" value="NZ_KE150480.1"/>
</dbReference>
<sequence length="334" mass="36784">MLKDWRCTRRQLGLLLGASLAAPAVRAERRSLLVYTAVEPEWLPVYKAAFEAEHPDIAIEYVRASASPIAARLVAERERPQADVVLGLSAIAMMGLKKAGILTPYRPKNAAALDPRMCDSDFNWFGINAWGGSICINTDLITRLGIPYPKSWMDLLNPQFRGRIVMPSPAASSTGYMFFLGWLQGFGEKKGWDYCERLNRNMLFYTSSGARPAAMTAQGEIAVGLSSAAFIKPFLRYNIPVATVEPIEGIAWDAEACGLPIGSPHPEDAKIFLDFCASEAVARIAARFSGIAALPAFSTPEGRNISSRFLPLDFGRAGEEKRAIVRRWQNLVRQ</sequence>
<name>S3BR85_9BURK</name>
<accession>S3BR85</accession>
<dbReference type="GO" id="GO:0015888">
    <property type="term" value="P:thiamine transport"/>
    <property type="evidence" value="ECO:0007669"/>
    <property type="project" value="TreeGrafter"/>
</dbReference>
<dbReference type="GO" id="GO:0030976">
    <property type="term" value="F:thiamine pyrophosphate binding"/>
    <property type="evidence" value="ECO:0007669"/>
    <property type="project" value="TreeGrafter"/>
</dbReference>
<dbReference type="Pfam" id="PF13343">
    <property type="entry name" value="SBP_bac_6"/>
    <property type="match status" value="1"/>
</dbReference>
<dbReference type="PIRSF" id="PIRSF002825">
    <property type="entry name" value="CfbpA"/>
    <property type="match status" value="1"/>
</dbReference>
<dbReference type="GO" id="GO:0030975">
    <property type="term" value="F:thiamine binding"/>
    <property type="evidence" value="ECO:0007669"/>
    <property type="project" value="TreeGrafter"/>
</dbReference>
<comment type="caution">
    <text evidence="2">The sequence shown here is derived from an EMBL/GenBank/DDBJ whole genome shotgun (WGS) entry which is preliminary data.</text>
</comment>
<dbReference type="EMBL" id="ATCF01000004">
    <property type="protein sequence ID" value="EPE01926.1"/>
    <property type="molecule type" value="Genomic_DNA"/>
</dbReference>
<dbReference type="CDD" id="cd13544">
    <property type="entry name" value="PBP2_Fbp_like_1"/>
    <property type="match status" value="1"/>
</dbReference>
<keyword evidence="3" id="KW-1185">Reference proteome</keyword>
<dbReference type="eggNOG" id="COG1840">
    <property type="taxonomic scope" value="Bacteria"/>
</dbReference>
<dbReference type="PANTHER" id="PTHR30006">
    <property type="entry name" value="THIAMINE-BINDING PERIPLASMIC PROTEIN-RELATED"/>
    <property type="match status" value="1"/>
</dbReference>
<dbReference type="SUPFAM" id="SSF53850">
    <property type="entry name" value="Periplasmic binding protein-like II"/>
    <property type="match status" value="1"/>
</dbReference>
<dbReference type="InterPro" id="IPR026045">
    <property type="entry name" value="Ferric-bd"/>
</dbReference>
<dbReference type="PANTHER" id="PTHR30006:SF2">
    <property type="entry name" value="ABC TRANSPORTER SUBSTRATE-BINDING PROTEIN"/>
    <property type="match status" value="1"/>
</dbReference>
<gene>
    <name evidence="2" type="ORF">HMPREF1476_00158</name>
</gene>
<proteinExistence type="predicted"/>
<keyword evidence="1" id="KW-0732">Signal</keyword>
<dbReference type="PATRIC" id="fig|1203554.3.peg.151"/>
<reference evidence="2 3" key="1">
    <citation type="submission" date="2013-04" db="EMBL/GenBank/DDBJ databases">
        <title>The Genome Sequence of Sutterella wadsworthensis HGA0223.</title>
        <authorList>
            <consortium name="The Broad Institute Genomics Platform"/>
            <person name="Earl A."/>
            <person name="Ward D."/>
            <person name="Feldgarden M."/>
            <person name="Gevers D."/>
            <person name="Schmidt T.M."/>
            <person name="Dover J."/>
            <person name="Dai D."/>
            <person name="Walker B."/>
            <person name="Young S."/>
            <person name="Zeng Q."/>
            <person name="Gargeya S."/>
            <person name="Fitzgerald M."/>
            <person name="Haas B."/>
            <person name="Abouelleil A."/>
            <person name="Allen A.W."/>
            <person name="Alvarado L."/>
            <person name="Arachchi H.M."/>
            <person name="Berlin A.M."/>
            <person name="Chapman S.B."/>
            <person name="Gainer-Dewar J."/>
            <person name="Goldberg J."/>
            <person name="Griggs A."/>
            <person name="Gujja S."/>
            <person name="Hansen M."/>
            <person name="Howarth C."/>
            <person name="Imamovic A."/>
            <person name="Ireland A."/>
            <person name="Larimer J."/>
            <person name="McCowan C."/>
            <person name="Murphy C."/>
            <person name="Pearson M."/>
            <person name="Poon T.W."/>
            <person name="Priest M."/>
            <person name="Roberts A."/>
            <person name="Saif S."/>
            <person name="Shea T."/>
            <person name="Sisk P."/>
            <person name="Sykes S."/>
            <person name="Wortman J."/>
            <person name="Nusbaum C."/>
            <person name="Birren B."/>
        </authorList>
    </citation>
    <scope>NUCLEOTIDE SEQUENCE [LARGE SCALE GENOMIC DNA]</scope>
    <source>
        <strain evidence="2 3">HGA0223</strain>
    </source>
</reference>
<dbReference type="STRING" id="1203554.HMPREF1476_00158"/>
<evidence type="ECO:0000313" key="2">
    <source>
        <dbReference type="EMBL" id="EPE01926.1"/>
    </source>
</evidence>
<evidence type="ECO:0000313" key="3">
    <source>
        <dbReference type="Proteomes" id="UP000014400"/>
    </source>
</evidence>
<dbReference type="GO" id="GO:0030288">
    <property type="term" value="C:outer membrane-bounded periplasmic space"/>
    <property type="evidence" value="ECO:0007669"/>
    <property type="project" value="TreeGrafter"/>
</dbReference>
<dbReference type="AlphaFoldDB" id="S3BR85"/>
<dbReference type="Proteomes" id="UP000014400">
    <property type="component" value="Unassembled WGS sequence"/>
</dbReference>
<evidence type="ECO:0000256" key="1">
    <source>
        <dbReference type="ARBA" id="ARBA00022729"/>
    </source>
</evidence>
<dbReference type="HOGENOM" id="CLU_026974_0_1_4"/>
<organism evidence="2 3">
    <name type="scientific">Sutterella wadsworthensis HGA0223</name>
    <dbReference type="NCBI Taxonomy" id="1203554"/>
    <lineage>
        <taxon>Bacteria</taxon>
        <taxon>Pseudomonadati</taxon>
        <taxon>Pseudomonadota</taxon>
        <taxon>Betaproteobacteria</taxon>
        <taxon>Burkholderiales</taxon>
        <taxon>Sutterellaceae</taxon>
        <taxon>Sutterella</taxon>
    </lineage>
</organism>
<dbReference type="Gene3D" id="3.40.190.10">
    <property type="entry name" value="Periplasmic binding protein-like II"/>
    <property type="match status" value="2"/>
</dbReference>